<protein>
    <submittedName>
        <fullName evidence="1">Uncharacterized protein</fullName>
    </submittedName>
</protein>
<proteinExistence type="predicted"/>
<organism evidence="1 2">
    <name type="scientific">Dendrobium catenatum</name>
    <dbReference type="NCBI Taxonomy" id="906689"/>
    <lineage>
        <taxon>Eukaryota</taxon>
        <taxon>Viridiplantae</taxon>
        <taxon>Streptophyta</taxon>
        <taxon>Embryophyta</taxon>
        <taxon>Tracheophyta</taxon>
        <taxon>Spermatophyta</taxon>
        <taxon>Magnoliopsida</taxon>
        <taxon>Liliopsida</taxon>
        <taxon>Asparagales</taxon>
        <taxon>Orchidaceae</taxon>
        <taxon>Epidendroideae</taxon>
        <taxon>Malaxideae</taxon>
        <taxon>Dendrobiinae</taxon>
        <taxon>Dendrobium</taxon>
    </lineage>
</organism>
<dbReference type="AlphaFoldDB" id="A0A2I0WPA1"/>
<reference evidence="1 2" key="1">
    <citation type="journal article" date="2016" name="Sci. Rep.">
        <title>The Dendrobium catenatum Lindl. genome sequence provides insights into polysaccharide synthase, floral development and adaptive evolution.</title>
        <authorList>
            <person name="Zhang G.Q."/>
            <person name="Xu Q."/>
            <person name="Bian C."/>
            <person name="Tsai W.C."/>
            <person name="Yeh C.M."/>
            <person name="Liu K.W."/>
            <person name="Yoshida K."/>
            <person name="Zhang L.S."/>
            <person name="Chang S.B."/>
            <person name="Chen F."/>
            <person name="Shi Y."/>
            <person name="Su Y.Y."/>
            <person name="Zhang Y.Q."/>
            <person name="Chen L.J."/>
            <person name="Yin Y."/>
            <person name="Lin M."/>
            <person name="Huang H."/>
            <person name="Deng H."/>
            <person name="Wang Z.W."/>
            <person name="Zhu S.L."/>
            <person name="Zhao X."/>
            <person name="Deng C."/>
            <person name="Niu S.C."/>
            <person name="Huang J."/>
            <person name="Wang M."/>
            <person name="Liu G.H."/>
            <person name="Yang H.J."/>
            <person name="Xiao X.J."/>
            <person name="Hsiao Y.Y."/>
            <person name="Wu W.L."/>
            <person name="Chen Y.Y."/>
            <person name="Mitsuda N."/>
            <person name="Ohme-Takagi M."/>
            <person name="Luo Y.B."/>
            <person name="Van de Peer Y."/>
            <person name="Liu Z.J."/>
        </authorList>
    </citation>
    <scope>NUCLEOTIDE SEQUENCE [LARGE SCALE GENOMIC DNA]</scope>
    <source>
        <tissue evidence="1">The whole plant</tissue>
    </source>
</reference>
<keyword evidence="2" id="KW-1185">Reference proteome</keyword>
<gene>
    <name evidence="1" type="ORF">MA16_Dca019106</name>
</gene>
<sequence>MLVSFSKELEQWFLQVNPSFWGEIIRCGINQSWWQINKVSAAVNTFLHLLDNAKQEQHRSSRRGRKVR</sequence>
<dbReference type="EMBL" id="KZ502495">
    <property type="protein sequence ID" value="PKU77485.1"/>
    <property type="molecule type" value="Genomic_DNA"/>
</dbReference>
<dbReference type="Proteomes" id="UP000233837">
    <property type="component" value="Unassembled WGS sequence"/>
</dbReference>
<name>A0A2I0WPA1_9ASPA</name>
<evidence type="ECO:0000313" key="1">
    <source>
        <dbReference type="EMBL" id="PKU77485.1"/>
    </source>
</evidence>
<reference evidence="1 2" key="2">
    <citation type="journal article" date="2017" name="Nature">
        <title>The Apostasia genome and the evolution of orchids.</title>
        <authorList>
            <person name="Zhang G.Q."/>
            <person name="Liu K.W."/>
            <person name="Li Z."/>
            <person name="Lohaus R."/>
            <person name="Hsiao Y.Y."/>
            <person name="Niu S.C."/>
            <person name="Wang J.Y."/>
            <person name="Lin Y.C."/>
            <person name="Xu Q."/>
            <person name="Chen L.J."/>
            <person name="Yoshida K."/>
            <person name="Fujiwara S."/>
            <person name="Wang Z.W."/>
            <person name="Zhang Y.Q."/>
            <person name="Mitsuda N."/>
            <person name="Wang M."/>
            <person name="Liu G.H."/>
            <person name="Pecoraro L."/>
            <person name="Huang H.X."/>
            <person name="Xiao X.J."/>
            <person name="Lin M."/>
            <person name="Wu X.Y."/>
            <person name="Wu W.L."/>
            <person name="Chen Y.Y."/>
            <person name="Chang S.B."/>
            <person name="Sakamoto S."/>
            <person name="Ohme-Takagi M."/>
            <person name="Yagi M."/>
            <person name="Zeng S.J."/>
            <person name="Shen C.Y."/>
            <person name="Yeh C.M."/>
            <person name="Luo Y.B."/>
            <person name="Tsai W.C."/>
            <person name="Van de Peer Y."/>
            <person name="Liu Z.J."/>
        </authorList>
    </citation>
    <scope>NUCLEOTIDE SEQUENCE [LARGE SCALE GENOMIC DNA]</scope>
    <source>
        <tissue evidence="1">The whole plant</tissue>
    </source>
</reference>
<accession>A0A2I0WPA1</accession>
<evidence type="ECO:0000313" key="2">
    <source>
        <dbReference type="Proteomes" id="UP000233837"/>
    </source>
</evidence>